<comment type="caution">
    <text evidence="1">The sequence shown here is derived from an EMBL/GenBank/DDBJ whole genome shotgun (WGS) entry which is preliminary data.</text>
</comment>
<dbReference type="AlphaFoldDB" id="A0A015IUI5"/>
<accession>A0A015IUI5</accession>
<keyword evidence="2" id="KW-1185">Reference proteome</keyword>
<name>A0A015IUI5_RHIIW</name>
<proteinExistence type="predicted"/>
<organism evidence="1 2">
    <name type="scientific">Rhizophagus irregularis (strain DAOM 197198w)</name>
    <name type="common">Glomus intraradices</name>
    <dbReference type="NCBI Taxonomy" id="1432141"/>
    <lineage>
        <taxon>Eukaryota</taxon>
        <taxon>Fungi</taxon>
        <taxon>Fungi incertae sedis</taxon>
        <taxon>Mucoromycota</taxon>
        <taxon>Glomeromycotina</taxon>
        <taxon>Glomeromycetes</taxon>
        <taxon>Glomerales</taxon>
        <taxon>Glomeraceae</taxon>
        <taxon>Rhizophagus</taxon>
    </lineage>
</organism>
<dbReference type="HOGENOM" id="CLU_3107663_0_0_1"/>
<evidence type="ECO:0000313" key="1">
    <source>
        <dbReference type="EMBL" id="EXX57940.1"/>
    </source>
</evidence>
<reference evidence="1 2" key="1">
    <citation type="submission" date="2014-02" db="EMBL/GenBank/DDBJ databases">
        <title>Single nucleus genome sequencing reveals high similarity among nuclei of an endomycorrhizal fungus.</title>
        <authorList>
            <person name="Lin K."/>
            <person name="Geurts R."/>
            <person name="Zhang Z."/>
            <person name="Limpens E."/>
            <person name="Saunders D.G."/>
            <person name="Mu D."/>
            <person name="Pang E."/>
            <person name="Cao H."/>
            <person name="Cha H."/>
            <person name="Lin T."/>
            <person name="Zhou Q."/>
            <person name="Shang Y."/>
            <person name="Li Y."/>
            <person name="Ivanov S."/>
            <person name="Sharma T."/>
            <person name="Velzen R.V."/>
            <person name="Ruijter N.D."/>
            <person name="Aanen D.K."/>
            <person name="Win J."/>
            <person name="Kamoun S."/>
            <person name="Bisseling T."/>
            <person name="Huang S."/>
        </authorList>
    </citation>
    <scope>NUCLEOTIDE SEQUENCE [LARGE SCALE GENOMIC DNA]</scope>
    <source>
        <strain evidence="2">DAOM197198w</strain>
    </source>
</reference>
<dbReference type="Proteomes" id="UP000022910">
    <property type="component" value="Unassembled WGS sequence"/>
</dbReference>
<protein>
    <submittedName>
        <fullName evidence="1">Uncharacterized protein</fullName>
    </submittedName>
</protein>
<gene>
    <name evidence="1" type="ORF">RirG_202550</name>
</gene>
<sequence>MSHRVIFLSQIRPYDAELGRIYAEINNKLTAEIGKIKAHLNKRGAENLIDG</sequence>
<evidence type="ECO:0000313" key="2">
    <source>
        <dbReference type="Proteomes" id="UP000022910"/>
    </source>
</evidence>
<dbReference type="EMBL" id="JEMT01027193">
    <property type="protein sequence ID" value="EXX57940.1"/>
    <property type="molecule type" value="Genomic_DNA"/>
</dbReference>